<evidence type="ECO:0000259" key="5">
    <source>
        <dbReference type="Pfam" id="PF01951"/>
    </source>
</evidence>
<accession>A0AAE1LED8</accession>
<dbReference type="GO" id="GO:0046872">
    <property type="term" value="F:metal ion binding"/>
    <property type="evidence" value="ECO:0007669"/>
    <property type="project" value="UniProtKB-KW"/>
</dbReference>
<dbReference type="SUPFAM" id="SSF69819">
    <property type="entry name" value="MTH1598-like"/>
    <property type="match status" value="1"/>
</dbReference>
<keyword evidence="3" id="KW-0479">Metal-binding</keyword>
<evidence type="ECO:0000256" key="2">
    <source>
        <dbReference type="ARBA" id="ARBA00022694"/>
    </source>
</evidence>
<gene>
    <name evidence="6" type="ORF">KUF71_025013</name>
</gene>
<keyword evidence="7" id="KW-1185">Reference proteome</keyword>
<dbReference type="InterPro" id="IPR002804">
    <property type="entry name" value="Archease"/>
</dbReference>
<dbReference type="Proteomes" id="UP001219518">
    <property type="component" value="Unassembled WGS sequence"/>
</dbReference>
<name>A0AAE1LED8_9NEOP</name>
<dbReference type="PANTHER" id="PTHR12682:SF11">
    <property type="entry name" value="PROTEIN ARCHEASE"/>
    <property type="match status" value="1"/>
</dbReference>
<organism evidence="6 7">
    <name type="scientific">Frankliniella fusca</name>
    <dbReference type="NCBI Taxonomy" id="407009"/>
    <lineage>
        <taxon>Eukaryota</taxon>
        <taxon>Metazoa</taxon>
        <taxon>Ecdysozoa</taxon>
        <taxon>Arthropoda</taxon>
        <taxon>Hexapoda</taxon>
        <taxon>Insecta</taxon>
        <taxon>Pterygota</taxon>
        <taxon>Neoptera</taxon>
        <taxon>Paraneoptera</taxon>
        <taxon>Thysanoptera</taxon>
        <taxon>Terebrantia</taxon>
        <taxon>Thripoidea</taxon>
        <taxon>Thripidae</taxon>
        <taxon>Frankliniella</taxon>
    </lineage>
</organism>
<dbReference type="InterPro" id="IPR023572">
    <property type="entry name" value="Archease_dom"/>
</dbReference>
<evidence type="ECO:0000313" key="6">
    <source>
        <dbReference type="EMBL" id="KAK3915694.1"/>
    </source>
</evidence>
<evidence type="ECO:0000256" key="1">
    <source>
        <dbReference type="ARBA" id="ARBA00007963"/>
    </source>
</evidence>
<feature type="domain" description="Archease" evidence="5">
    <location>
        <begin position="63"/>
        <end position="200"/>
    </location>
</feature>
<evidence type="ECO:0000256" key="4">
    <source>
        <dbReference type="ARBA" id="ARBA00022837"/>
    </source>
</evidence>
<dbReference type="FunFam" id="3.55.10.10:FF:000001">
    <property type="entry name" value="protein archease isoform X1"/>
    <property type="match status" value="1"/>
</dbReference>
<dbReference type="Pfam" id="PF01951">
    <property type="entry name" value="Archease"/>
    <property type="match status" value="1"/>
</dbReference>
<dbReference type="Gene3D" id="3.55.10.10">
    <property type="entry name" value="Archease domain"/>
    <property type="match status" value="1"/>
</dbReference>
<sequence length="200" mass="23273">MKNCPALSYCFLHMRNCRSTPCCCLLIRRHRNTYPSLNTSTMSLATAQYEFTDEETQLPPIKYEYLDHTADVQLHAWGDSLQEAFEQCAMAMFAYMTDIEYVDLQEAHKIEAQGDDLESLLFHFLDEFLFLFSCEPFLIARKVKIIEFDSENFRIVAKGYGEKFDLSKHPQGTEVKAITYSNLQVHDKEESHEVFVIIDI</sequence>
<dbReference type="InterPro" id="IPR036820">
    <property type="entry name" value="Archease_dom_sf"/>
</dbReference>
<keyword evidence="2" id="KW-0819">tRNA processing</keyword>
<protein>
    <submittedName>
        <fullName evidence="6">Protein archease-like</fullName>
    </submittedName>
</protein>
<proteinExistence type="inferred from homology"/>
<dbReference type="EMBL" id="JAHWGI010000451">
    <property type="protein sequence ID" value="KAK3915694.1"/>
    <property type="molecule type" value="Genomic_DNA"/>
</dbReference>
<reference evidence="6" key="1">
    <citation type="submission" date="2021-07" db="EMBL/GenBank/DDBJ databases">
        <authorList>
            <person name="Catto M.A."/>
            <person name="Jacobson A."/>
            <person name="Kennedy G."/>
            <person name="Labadie P."/>
            <person name="Hunt B.G."/>
            <person name="Srinivasan R."/>
        </authorList>
    </citation>
    <scope>NUCLEOTIDE SEQUENCE</scope>
    <source>
        <strain evidence="6">PL_HMW_Pooled</strain>
        <tissue evidence="6">Head</tissue>
    </source>
</reference>
<evidence type="ECO:0000313" key="7">
    <source>
        <dbReference type="Proteomes" id="UP001219518"/>
    </source>
</evidence>
<keyword evidence="4" id="KW-0106">Calcium</keyword>
<comment type="similarity">
    <text evidence="1">Belongs to the archease family.</text>
</comment>
<dbReference type="PANTHER" id="PTHR12682">
    <property type="entry name" value="ARCHEASE"/>
    <property type="match status" value="1"/>
</dbReference>
<evidence type="ECO:0000256" key="3">
    <source>
        <dbReference type="ARBA" id="ARBA00022723"/>
    </source>
</evidence>
<reference evidence="6" key="2">
    <citation type="journal article" date="2023" name="BMC Genomics">
        <title>Pest status, molecular evolution, and epigenetic factors derived from the genome assembly of Frankliniella fusca, a thysanopteran phytovirus vector.</title>
        <authorList>
            <person name="Catto M.A."/>
            <person name="Labadie P.E."/>
            <person name="Jacobson A.L."/>
            <person name="Kennedy G.G."/>
            <person name="Srinivasan R."/>
            <person name="Hunt B.G."/>
        </authorList>
    </citation>
    <scope>NUCLEOTIDE SEQUENCE</scope>
    <source>
        <strain evidence="6">PL_HMW_Pooled</strain>
    </source>
</reference>
<dbReference type="GO" id="GO:0072669">
    <property type="term" value="C:tRNA-splicing ligase complex"/>
    <property type="evidence" value="ECO:0007669"/>
    <property type="project" value="TreeGrafter"/>
</dbReference>
<dbReference type="GO" id="GO:0006388">
    <property type="term" value="P:tRNA splicing, via endonucleolytic cleavage and ligation"/>
    <property type="evidence" value="ECO:0007669"/>
    <property type="project" value="TreeGrafter"/>
</dbReference>
<comment type="caution">
    <text evidence="6">The sequence shown here is derived from an EMBL/GenBank/DDBJ whole genome shotgun (WGS) entry which is preliminary data.</text>
</comment>
<dbReference type="AlphaFoldDB" id="A0AAE1LED8"/>